<name>A0A2N5TG32_9BASI</name>
<gene>
    <name evidence="6" type="ORF">PCASD_11580</name>
</gene>
<dbReference type="AlphaFoldDB" id="A0A2N5TG32"/>
<dbReference type="Proteomes" id="UP000235392">
    <property type="component" value="Unassembled WGS sequence"/>
</dbReference>
<feature type="chain" id="PRO_5014957044" evidence="5">
    <location>
        <begin position="22"/>
        <end position="328"/>
    </location>
</feature>
<dbReference type="GO" id="GO:0005634">
    <property type="term" value="C:nucleus"/>
    <property type="evidence" value="ECO:0007669"/>
    <property type="project" value="TreeGrafter"/>
</dbReference>
<dbReference type="PANTHER" id="PTHR15837:SF0">
    <property type="entry name" value="RAN GUANINE NUCLEOTIDE RELEASE FACTOR"/>
    <property type="match status" value="1"/>
</dbReference>
<evidence type="ECO:0000313" key="6">
    <source>
        <dbReference type="EMBL" id="PLW24445.1"/>
    </source>
</evidence>
<evidence type="ECO:0000256" key="4">
    <source>
        <dbReference type="SAM" id="MobiDB-lite"/>
    </source>
</evidence>
<sequence length="328" mass="35818">MKSFAPTATVVLAVSISLALSAYIKPQAEALGGAKGSDVLGLKMIQETLEPDGCAACRQARDGLCDSCRRAITVLIAMKLATHQQVQLFGGAIVIDLPPNIVDVSTFRQVPDTQEVFIINPKEKNERDEPTKEKEGQDEEENSSSLMKDLSMIVEVLESVDLNDNPEYHQPPSTGSSVDPGGYPRAIMKYHFDALAHDNSAQLATIKSIELPDNVAQFTEPPAPQSGVTGGAGGPRRTPEPVTCYGQQSVSKFNASASESHDVHIWLSLWRLNGVGNNGRGTDLVLTFNLPHLPTTNPAHFQRSFEYTRRIFHHSARSLRIVDWTLFS</sequence>
<evidence type="ECO:0000256" key="1">
    <source>
        <dbReference type="ARBA" id="ARBA00010307"/>
    </source>
</evidence>
<feature type="compositionally biased region" description="Basic and acidic residues" evidence="4">
    <location>
        <begin position="121"/>
        <end position="135"/>
    </location>
</feature>
<dbReference type="GO" id="GO:0006606">
    <property type="term" value="P:protein import into nucleus"/>
    <property type="evidence" value="ECO:0007669"/>
    <property type="project" value="TreeGrafter"/>
</dbReference>
<dbReference type="InterPro" id="IPR007681">
    <property type="entry name" value="Mog1"/>
</dbReference>
<keyword evidence="2" id="KW-0813">Transport</keyword>
<evidence type="ECO:0000256" key="5">
    <source>
        <dbReference type="SAM" id="SignalP"/>
    </source>
</evidence>
<comment type="caution">
    <text evidence="6">The sequence shown here is derived from an EMBL/GenBank/DDBJ whole genome shotgun (WGS) entry which is preliminary data.</text>
</comment>
<evidence type="ECO:0000256" key="2">
    <source>
        <dbReference type="ARBA" id="ARBA00022448"/>
    </source>
</evidence>
<comment type="similarity">
    <text evidence="1">Belongs to the MOG1 family.</text>
</comment>
<organism evidence="6 7">
    <name type="scientific">Puccinia coronata f. sp. avenae</name>
    <dbReference type="NCBI Taxonomy" id="200324"/>
    <lineage>
        <taxon>Eukaryota</taxon>
        <taxon>Fungi</taxon>
        <taxon>Dikarya</taxon>
        <taxon>Basidiomycota</taxon>
        <taxon>Pucciniomycotina</taxon>
        <taxon>Pucciniomycetes</taxon>
        <taxon>Pucciniales</taxon>
        <taxon>Pucciniaceae</taxon>
        <taxon>Puccinia</taxon>
    </lineage>
</organism>
<protein>
    <submittedName>
        <fullName evidence="6">Uncharacterized protein</fullName>
    </submittedName>
</protein>
<feature type="signal peptide" evidence="5">
    <location>
        <begin position="1"/>
        <end position="21"/>
    </location>
</feature>
<evidence type="ECO:0000313" key="7">
    <source>
        <dbReference type="Proteomes" id="UP000235392"/>
    </source>
</evidence>
<dbReference type="GO" id="GO:0031267">
    <property type="term" value="F:small GTPase binding"/>
    <property type="evidence" value="ECO:0007669"/>
    <property type="project" value="TreeGrafter"/>
</dbReference>
<evidence type="ECO:0000256" key="3">
    <source>
        <dbReference type="ARBA" id="ARBA00022927"/>
    </source>
</evidence>
<dbReference type="EMBL" id="PGCI01000609">
    <property type="protein sequence ID" value="PLW24445.1"/>
    <property type="molecule type" value="Genomic_DNA"/>
</dbReference>
<feature type="region of interest" description="Disordered" evidence="4">
    <location>
        <begin position="220"/>
        <end position="239"/>
    </location>
</feature>
<keyword evidence="3" id="KW-0653">Protein transport</keyword>
<dbReference type="InterPro" id="IPR016123">
    <property type="entry name" value="Mog1/PsbP_a/b/a-sand"/>
</dbReference>
<dbReference type="GO" id="GO:0005085">
    <property type="term" value="F:guanyl-nucleotide exchange factor activity"/>
    <property type="evidence" value="ECO:0007669"/>
    <property type="project" value="TreeGrafter"/>
</dbReference>
<dbReference type="Pfam" id="PF04603">
    <property type="entry name" value="Mog1"/>
    <property type="match status" value="1"/>
</dbReference>
<keyword evidence="5" id="KW-0732">Signal</keyword>
<reference evidence="6 7" key="1">
    <citation type="submission" date="2017-11" db="EMBL/GenBank/DDBJ databases">
        <title>De novo assembly and phasing of dikaryotic genomes from two isolates of Puccinia coronata f. sp. avenae, the causal agent of oat crown rust.</title>
        <authorList>
            <person name="Miller M.E."/>
            <person name="Zhang Y."/>
            <person name="Omidvar V."/>
            <person name="Sperschneider J."/>
            <person name="Schwessinger B."/>
            <person name="Raley C."/>
            <person name="Palmer J.M."/>
            <person name="Garnica D."/>
            <person name="Upadhyaya N."/>
            <person name="Rathjen J."/>
            <person name="Taylor J.M."/>
            <person name="Park R.F."/>
            <person name="Dodds P.N."/>
            <person name="Hirsch C.D."/>
            <person name="Kianian S.F."/>
            <person name="Figueroa M."/>
        </authorList>
    </citation>
    <scope>NUCLEOTIDE SEQUENCE [LARGE SCALE GENOMIC DNA]</scope>
    <source>
        <strain evidence="6">12SD80</strain>
    </source>
</reference>
<dbReference type="SUPFAM" id="SSF55724">
    <property type="entry name" value="Mog1p/PsbP-like"/>
    <property type="match status" value="1"/>
</dbReference>
<dbReference type="PANTHER" id="PTHR15837">
    <property type="entry name" value="RAN GUANINE NUCLEOTIDE RELEASE FACTOR"/>
    <property type="match status" value="1"/>
</dbReference>
<accession>A0A2N5TG32</accession>
<dbReference type="Gene3D" id="3.40.1000.10">
    <property type="entry name" value="Mog1/PsbP, alpha/beta/alpha sandwich"/>
    <property type="match status" value="1"/>
</dbReference>
<feature type="region of interest" description="Disordered" evidence="4">
    <location>
        <begin position="120"/>
        <end position="146"/>
    </location>
</feature>
<proteinExistence type="inferred from homology"/>